<dbReference type="Gene3D" id="3.10.100.10">
    <property type="entry name" value="Mannose-Binding Protein A, subunit A"/>
    <property type="match status" value="1"/>
</dbReference>
<dbReference type="Proteomes" id="UP000494165">
    <property type="component" value="Unassembled WGS sequence"/>
</dbReference>
<evidence type="ECO:0000256" key="1">
    <source>
        <dbReference type="SAM" id="Coils"/>
    </source>
</evidence>
<dbReference type="OrthoDB" id="2154985at2759"/>
<dbReference type="SUPFAM" id="SSF56436">
    <property type="entry name" value="C-type lectin-like"/>
    <property type="match status" value="1"/>
</dbReference>
<dbReference type="InterPro" id="IPR016186">
    <property type="entry name" value="C-type_lectin-like/link_sf"/>
</dbReference>
<name>A0A8S1C8J5_9INSE</name>
<evidence type="ECO:0000313" key="5">
    <source>
        <dbReference type="Proteomes" id="UP000494165"/>
    </source>
</evidence>
<gene>
    <name evidence="4" type="ORF">CLODIP_2_CD06637</name>
</gene>
<evidence type="ECO:0000313" key="4">
    <source>
        <dbReference type="EMBL" id="CAB3365090.1"/>
    </source>
</evidence>
<dbReference type="SMART" id="SM00034">
    <property type="entry name" value="CLECT"/>
    <property type="match status" value="1"/>
</dbReference>
<feature type="chain" id="PRO_5035917527" description="C-type lectin domain-containing protein" evidence="2">
    <location>
        <begin position="23"/>
        <end position="244"/>
    </location>
</feature>
<accession>A0A8S1C8J5</accession>
<feature type="domain" description="C-type lectin" evidence="3">
    <location>
        <begin position="137"/>
        <end position="240"/>
    </location>
</feature>
<dbReference type="PROSITE" id="PS50041">
    <property type="entry name" value="C_TYPE_LECTIN_2"/>
    <property type="match status" value="1"/>
</dbReference>
<organism evidence="4 5">
    <name type="scientific">Cloeon dipterum</name>
    <dbReference type="NCBI Taxonomy" id="197152"/>
    <lineage>
        <taxon>Eukaryota</taxon>
        <taxon>Metazoa</taxon>
        <taxon>Ecdysozoa</taxon>
        <taxon>Arthropoda</taxon>
        <taxon>Hexapoda</taxon>
        <taxon>Insecta</taxon>
        <taxon>Pterygota</taxon>
        <taxon>Palaeoptera</taxon>
        <taxon>Ephemeroptera</taxon>
        <taxon>Pisciforma</taxon>
        <taxon>Baetidae</taxon>
        <taxon>Cloeon</taxon>
    </lineage>
</organism>
<proteinExistence type="predicted"/>
<keyword evidence="5" id="KW-1185">Reference proteome</keyword>
<dbReference type="InterPro" id="IPR001304">
    <property type="entry name" value="C-type_lectin-like"/>
</dbReference>
<dbReference type="AlphaFoldDB" id="A0A8S1C8J5"/>
<dbReference type="Pfam" id="PF00059">
    <property type="entry name" value="Lectin_C"/>
    <property type="match status" value="1"/>
</dbReference>
<keyword evidence="2" id="KW-0732">Signal</keyword>
<feature type="coiled-coil region" evidence="1">
    <location>
        <begin position="70"/>
        <end position="97"/>
    </location>
</feature>
<evidence type="ECO:0000256" key="2">
    <source>
        <dbReference type="SAM" id="SignalP"/>
    </source>
</evidence>
<reference evidence="4 5" key="1">
    <citation type="submission" date="2020-04" db="EMBL/GenBank/DDBJ databases">
        <authorList>
            <person name="Alioto T."/>
            <person name="Alioto T."/>
            <person name="Gomez Garrido J."/>
        </authorList>
    </citation>
    <scope>NUCLEOTIDE SEQUENCE [LARGE SCALE GENOMIC DNA]</scope>
</reference>
<sequence>MRRGLLMSTPIFTSLFASLAIADSAVSEAVSNISININAGSETPVHCNCISAGEFSNRAAELNDTLLAIKNDIVNEIKALADSLKELHRKIDATNQSVFSNADRQLEDAKNDVHLIVNAFITNKNFPKVLLSKFVSNWYEADRLCKRHGFQLISIQNATKAHEVWKFASTYSRSNIWTSGTDQSKTPGDFYWLTGTKVLEDLFQAGQPNGYGYDSDVCLTIYDGSLADFPCNDMYFFVCEDLRL</sequence>
<dbReference type="EMBL" id="CADEPI010000019">
    <property type="protein sequence ID" value="CAB3365090.1"/>
    <property type="molecule type" value="Genomic_DNA"/>
</dbReference>
<evidence type="ECO:0000259" key="3">
    <source>
        <dbReference type="PROSITE" id="PS50041"/>
    </source>
</evidence>
<dbReference type="CDD" id="cd00037">
    <property type="entry name" value="CLECT"/>
    <property type="match status" value="1"/>
</dbReference>
<comment type="caution">
    <text evidence="4">The sequence shown here is derived from an EMBL/GenBank/DDBJ whole genome shotgun (WGS) entry which is preliminary data.</text>
</comment>
<feature type="signal peptide" evidence="2">
    <location>
        <begin position="1"/>
        <end position="22"/>
    </location>
</feature>
<dbReference type="InterPro" id="IPR016187">
    <property type="entry name" value="CTDL_fold"/>
</dbReference>
<protein>
    <recommendedName>
        <fullName evidence="3">C-type lectin domain-containing protein</fullName>
    </recommendedName>
</protein>
<keyword evidence="1" id="KW-0175">Coiled coil</keyword>